<reference evidence="1" key="1">
    <citation type="submission" date="2014-09" db="EMBL/GenBank/DDBJ databases">
        <authorList>
            <person name="Magalhaes I.L.F."/>
            <person name="Oliveira U."/>
            <person name="Santos F.R."/>
            <person name="Vidigal T.H.D.A."/>
            <person name="Brescovit A.D."/>
            <person name="Santos A.J."/>
        </authorList>
    </citation>
    <scope>NUCLEOTIDE SEQUENCE</scope>
    <source>
        <tissue evidence="1">Shoot tissue taken approximately 20 cm above the soil surface</tissue>
    </source>
</reference>
<dbReference type="AlphaFoldDB" id="A0A0A9GXF9"/>
<sequence length="67" mass="7935">MNGHVNNSFLLDLPNSFVNCFQIIWDLSNLLDRTILIDYLVFQNRRPNTHLSQIMEKMLVHYDKLTA</sequence>
<dbReference type="EMBL" id="GBRH01172613">
    <property type="protein sequence ID" value="JAE25283.1"/>
    <property type="molecule type" value="Transcribed_RNA"/>
</dbReference>
<evidence type="ECO:0000313" key="1">
    <source>
        <dbReference type="EMBL" id="JAE25283.1"/>
    </source>
</evidence>
<reference evidence="1" key="2">
    <citation type="journal article" date="2015" name="Data Brief">
        <title>Shoot transcriptome of the giant reed, Arundo donax.</title>
        <authorList>
            <person name="Barrero R.A."/>
            <person name="Guerrero F.D."/>
            <person name="Moolhuijzen P."/>
            <person name="Goolsby J.A."/>
            <person name="Tidwell J."/>
            <person name="Bellgard S.E."/>
            <person name="Bellgard M.I."/>
        </authorList>
    </citation>
    <scope>NUCLEOTIDE SEQUENCE</scope>
    <source>
        <tissue evidence="1">Shoot tissue taken approximately 20 cm above the soil surface</tissue>
    </source>
</reference>
<proteinExistence type="predicted"/>
<accession>A0A0A9GXF9</accession>
<protein>
    <submittedName>
        <fullName evidence="1">Uncharacterized protein</fullName>
    </submittedName>
</protein>
<name>A0A0A9GXF9_ARUDO</name>
<organism evidence="1">
    <name type="scientific">Arundo donax</name>
    <name type="common">Giant reed</name>
    <name type="synonym">Donax arundinaceus</name>
    <dbReference type="NCBI Taxonomy" id="35708"/>
    <lineage>
        <taxon>Eukaryota</taxon>
        <taxon>Viridiplantae</taxon>
        <taxon>Streptophyta</taxon>
        <taxon>Embryophyta</taxon>
        <taxon>Tracheophyta</taxon>
        <taxon>Spermatophyta</taxon>
        <taxon>Magnoliopsida</taxon>
        <taxon>Liliopsida</taxon>
        <taxon>Poales</taxon>
        <taxon>Poaceae</taxon>
        <taxon>PACMAD clade</taxon>
        <taxon>Arundinoideae</taxon>
        <taxon>Arundineae</taxon>
        <taxon>Arundo</taxon>
    </lineage>
</organism>